<organism evidence="3 4">
    <name type="scientific">Phtheirospermum japonicum</name>
    <dbReference type="NCBI Taxonomy" id="374723"/>
    <lineage>
        <taxon>Eukaryota</taxon>
        <taxon>Viridiplantae</taxon>
        <taxon>Streptophyta</taxon>
        <taxon>Embryophyta</taxon>
        <taxon>Tracheophyta</taxon>
        <taxon>Spermatophyta</taxon>
        <taxon>Magnoliopsida</taxon>
        <taxon>eudicotyledons</taxon>
        <taxon>Gunneridae</taxon>
        <taxon>Pentapetalae</taxon>
        <taxon>asterids</taxon>
        <taxon>lamiids</taxon>
        <taxon>Lamiales</taxon>
        <taxon>Orobanchaceae</taxon>
        <taxon>Orobanchaceae incertae sedis</taxon>
        <taxon>Phtheirospermum</taxon>
    </lineage>
</organism>
<dbReference type="OrthoDB" id="2121828at2759"/>
<feature type="signal peptide" evidence="2">
    <location>
        <begin position="1"/>
        <end position="21"/>
    </location>
</feature>
<name>A0A830BM57_9LAMI</name>
<keyword evidence="1" id="KW-0812">Transmembrane</keyword>
<dbReference type="EMBL" id="BMAC01000128">
    <property type="protein sequence ID" value="GFP86599.1"/>
    <property type="molecule type" value="Genomic_DNA"/>
</dbReference>
<sequence>MGDLYLLYWVSIGLVLGVCLGDDPFASFDFEFSYITVSPLGVPQQVTPFFCLFFFFFWYQNLLLVRFGNSLFS</sequence>
<feature type="chain" id="PRO_5032794535" evidence="2">
    <location>
        <begin position="22"/>
        <end position="73"/>
    </location>
</feature>
<reference evidence="3" key="1">
    <citation type="submission" date="2020-07" db="EMBL/GenBank/DDBJ databases">
        <title>Ethylene signaling mediates host invasion by parasitic plants.</title>
        <authorList>
            <person name="Yoshida S."/>
        </authorList>
    </citation>
    <scope>NUCLEOTIDE SEQUENCE</scope>
    <source>
        <strain evidence="3">Okayama</strain>
    </source>
</reference>
<evidence type="ECO:0000313" key="4">
    <source>
        <dbReference type="Proteomes" id="UP000653305"/>
    </source>
</evidence>
<keyword evidence="2" id="KW-0732">Signal</keyword>
<gene>
    <name evidence="3" type="ORF">PHJA_000803700</name>
</gene>
<protein>
    <submittedName>
        <fullName evidence="3">Monocopper oxidase-like protein sks2</fullName>
    </submittedName>
</protein>
<keyword evidence="4" id="KW-1185">Reference proteome</keyword>
<comment type="caution">
    <text evidence="3">The sequence shown here is derived from an EMBL/GenBank/DDBJ whole genome shotgun (WGS) entry which is preliminary data.</text>
</comment>
<dbReference type="Proteomes" id="UP000653305">
    <property type="component" value="Unassembled WGS sequence"/>
</dbReference>
<evidence type="ECO:0000256" key="2">
    <source>
        <dbReference type="SAM" id="SignalP"/>
    </source>
</evidence>
<feature type="transmembrane region" description="Helical" evidence="1">
    <location>
        <begin position="45"/>
        <end position="65"/>
    </location>
</feature>
<keyword evidence="1" id="KW-1133">Transmembrane helix</keyword>
<evidence type="ECO:0000256" key="1">
    <source>
        <dbReference type="SAM" id="Phobius"/>
    </source>
</evidence>
<accession>A0A830BM57</accession>
<proteinExistence type="predicted"/>
<keyword evidence="1" id="KW-0472">Membrane</keyword>
<evidence type="ECO:0000313" key="3">
    <source>
        <dbReference type="EMBL" id="GFP86599.1"/>
    </source>
</evidence>
<dbReference type="AlphaFoldDB" id="A0A830BM57"/>